<name>A0ABV9BVM8_9ACTN</name>
<proteinExistence type="predicted"/>
<organism evidence="1 2">
    <name type="scientific">Streptomyces ehimensis</name>
    <dbReference type="NCBI Taxonomy" id="68195"/>
    <lineage>
        <taxon>Bacteria</taxon>
        <taxon>Bacillati</taxon>
        <taxon>Actinomycetota</taxon>
        <taxon>Actinomycetes</taxon>
        <taxon>Kitasatosporales</taxon>
        <taxon>Streptomycetaceae</taxon>
        <taxon>Streptomyces</taxon>
    </lineage>
</organism>
<protein>
    <submittedName>
        <fullName evidence="1">Uncharacterized protein</fullName>
    </submittedName>
</protein>
<comment type="caution">
    <text evidence="1">The sequence shown here is derived from an EMBL/GenBank/DDBJ whole genome shotgun (WGS) entry which is preliminary data.</text>
</comment>
<keyword evidence="2" id="KW-1185">Reference proteome</keyword>
<sequence length="152" mass="17238">MANSKKLIEFEDPDEVRAACWAAGGCAVCEERRSWFDGLLDGVDRRWHRLQRPDEYPFTSGQQGIHETTCSVVKQRTPAQYARPTGDAYREALHAFSHTVDPHSDRSDFEGANAYLRFNAMTAEEARSWITERTGPRGGRNYVRCKKCAPAI</sequence>
<dbReference type="EMBL" id="JBHSFS010000029">
    <property type="protein sequence ID" value="MFC4517981.1"/>
    <property type="molecule type" value="Genomic_DNA"/>
</dbReference>
<accession>A0ABV9BVM8</accession>
<evidence type="ECO:0000313" key="1">
    <source>
        <dbReference type="EMBL" id="MFC4517981.1"/>
    </source>
</evidence>
<gene>
    <name evidence="1" type="ORF">ACFPEN_34510</name>
</gene>
<dbReference type="RefSeq" id="WP_417924380.1">
    <property type="nucleotide sequence ID" value="NZ_JBHSFS010000029.1"/>
</dbReference>
<reference evidence="2" key="1">
    <citation type="journal article" date="2019" name="Int. J. Syst. Evol. Microbiol.">
        <title>The Global Catalogue of Microorganisms (GCM) 10K type strain sequencing project: providing services to taxonomists for standard genome sequencing and annotation.</title>
        <authorList>
            <consortium name="The Broad Institute Genomics Platform"/>
            <consortium name="The Broad Institute Genome Sequencing Center for Infectious Disease"/>
            <person name="Wu L."/>
            <person name="Ma J."/>
        </authorList>
    </citation>
    <scope>NUCLEOTIDE SEQUENCE [LARGE SCALE GENOMIC DNA]</scope>
    <source>
        <strain evidence="2">CECT 8064</strain>
    </source>
</reference>
<evidence type="ECO:0000313" key="2">
    <source>
        <dbReference type="Proteomes" id="UP001595990"/>
    </source>
</evidence>
<dbReference type="Proteomes" id="UP001595990">
    <property type="component" value="Unassembled WGS sequence"/>
</dbReference>